<dbReference type="EMBL" id="JAPXFL010000075">
    <property type="protein sequence ID" value="KAK9496505.1"/>
    <property type="molecule type" value="Genomic_DNA"/>
</dbReference>
<sequence length="432" mass="49853">MDSHWQIKLNSLSERLNYLLNNQLFCDCEFIIDGNKMMCHKLILAASSPVFKAMFYGTLSKQSLSTQITDIEYDIFQQMIRYMYNNELILNSCKNACDLYLAAKKYMLEHLVQKCVSYLADNIDTNNALIIYEFAKYHNEENLGKLCQREIQVNTSQVLLSDSLIDISSTTFEMILDLKKLNISSELELFNALDIWAKHECERIATDNSRTVANSLLKKIRFLTLTSEEFINGPVHSELLNHSEKLEILLRIIKPDFPAMKNSLCDKRLPRKQLKLRCVARLDIREVHEARCDGTEWLTSVFTSNTGIDLQAIQVNLQISETDGYYDERILVKVSEASEQHYFAEGELNAKVQYNSKIEIRLNNNVTLEPFKEYAIHVFLCSLGLYPLGRHTNLTCDRQNVEIAFISHSSWERSHPCNTTVLNAIIYSDPLD</sequence>
<dbReference type="SMART" id="SM00225">
    <property type="entry name" value="BTB"/>
    <property type="match status" value="1"/>
</dbReference>
<dbReference type="Gene3D" id="3.30.710.10">
    <property type="entry name" value="Potassium Channel Kv1.1, Chain A"/>
    <property type="match status" value="1"/>
</dbReference>
<comment type="caution">
    <text evidence="2">The sequence shown here is derived from an EMBL/GenBank/DDBJ whole genome shotgun (WGS) entry which is preliminary data.</text>
</comment>
<dbReference type="Pfam" id="PF00651">
    <property type="entry name" value="BTB"/>
    <property type="match status" value="1"/>
</dbReference>
<keyword evidence="3" id="KW-1185">Reference proteome</keyword>
<dbReference type="AlphaFoldDB" id="A0AAW1CFF1"/>
<feature type="domain" description="BTB" evidence="1">
    <location>
        <begin position="26"/>
        <end position="92"/>
    </location>
</feature>
<dbReference type="SMART" id="SM00875">
    <property type="entry name" value="BACK"/>
    <property type="match status" value="1"/>
</dbReference>
<dbReference type="CDD" id="cd18186">
    <property type="entry name" value="BTB_POZ_ZBTB_KLHL-like"/>
    <property type="match status" value="1"/>
</dbReference>
<evidence type="ECO:0000313" key="2">
    <source>
        <dbReference type="EMBL" id="KAK9496505.1"/>
    </source>
</evidence>
<organism evidence="2 3">
    <name type="scientific">Rhynocoris fuscipes</name>
    <dbReference type="NCBI Taxonomy" id="488301"/>
    <lineage>
        <taxon>Eukaryota</taxon>
        <taxon>Metazoa</taxon>
        <taxon>Ecdysozoa</taxon>
        <taxon>Arthropoda</taxon>
        <taxon>Hexapoda</taxon>
        <taxon>Insecta</taxon>
        <taxon>Pterygota</taxon>
        <taxon>Neoptera</taxon>
        <taxon>Paraneoptera</taxon>
        <taxon>Hemiptera</taxon>
        <taxon>Heteroptera</taxon>
        <taxon>Panheteroptera</taxon>
        <taxon>Cimicomorpha</taxon>
        <taxon>Reduviidae</taxon>
        <taxon>Harpactorinae</taxon>
        <taxon>Harpactorini</taxon>
        <taxon>Rhynocoris</taxon>
    </lineage>
</organism>
<reference evidence="2 3" key="1">
    <citation type="submission" date="2022-12" db="EMBL/GenBank/DDBJ databases">
        <title>Chromosome-level genome assembly of true bugs.</title>
        <authorList>
            <person name="Ma L."/>
            <person name="Li H."/>
        </authorList>
    </citation>
    <scope>NUCLEOTIDE SEQUENCE [LARGE SCALE GENOMIC DNA]</scope>
    <source>
        <strain evidence="2">Lab_2022b</strain>
    </source>
</reference>
<dbReference type="Proteomes" id="UP001461498">
    <property type="component" value="Unassembled WGS sequence"/>
</dbReference>
<dbReference type="Pfam" id="PF07707">
    <property type="entry name" value="BACK"/>
    <property type="match status" value="1"/>
</dbReference>
<dbReference type="PROSITE" id="PS50097">
    <property type="entry name" value="BTB"/>
    <property type="match status" value="1"/>
</dbReference>
<dbReference type="SUPFAM" id="SSF54695">
    <property type="entry name" value="POZ domain"/>
    <property type="match status" value="1"/>
</dbReference>
<gene>
    <name evidence="2" type="ORF">O3M35_013202</name>
</gene>
<dbReference type="PANTHER" id="PTHR45774">
    <property type="entry name" value="BTB/POZ DOMAIN-CONTAINING"/>
    <property type="match status" value="1"/>
</dbReference>
<evidence type="ECO:0000313" key="3">
    <source>
        <dbReference type="Proteomes" id="UP001461498"/>
    </source>
</evidence>
<dbReference type="InterPro" id="IPR011333">
    <property type="entry name" value="SKP1/BTB/POZ_sf"/>
</dbReference>
<dbReference type="GO" id="GO:0000932">
    <property type="term" value="C:P-body"/>
    <property type="evidence" value="ECO:0007669"/>
    <property type="project" value="TreeGrafter"/>
</dbReference>
<dbReference type="InterPro" id="IPR000210">
    <property type="entry name" value="BTB/POZ_dom"/>
</dbReference>
<dbReference type="PANTHER" id="PTHR45774:SF3">
    <property type="entry name" value="BTB (POZ) DOMAIN-CONTAINING 2B-RELATED"/>
    <property type="match status" value="1"/>
</dbReference>
<proteinExistence type="predicted"/>
<dbReference type="GO" id="GO:0022008">
    <property type="term" value="P:neurogenesis"/>
    <property type="evidence" value="ECO:0007669"/>
    <property type="project" value="TreeGrafter"/>
</dbReference>
<evidence type="ECO:0000259" key="1">
    <source>
        <dbReference type="PROSITE" id="PS50097"/>
    </source>
</evidence>
<dbReference type="Gene3D" id="1.25.40.420">
    <property type="match status" value="1"/>
</dbReference>
<name>A0AAW1CFF1_9HEMI</name>
<accession>A0AAW1CFF1</accession>
<dbReference type="InterPro" id="IPR011705">
    <property type="entry name" value="BACK"/>
</dbReference>
<dbReference type="GO" id="GO:0005829">
    <property type="term" value="C:cytosol"/>
    <property type="evidence" value="ECO:0007669"/>
    <property type="project" value="TreeGrafter"/>
</dbReference>
<protein>
    <recommendedName>
        <fullName evidence="1">BTB domain-containing protein</fullName>
    </recommendedName>
</protein>